<accession>A0A7L9FEF1</accession>
<sequence length="281" mass="30453">MSCLDVYPSLEALATVTYKSRDFFGLPVKAFEYGLTEHPPVVLLGDLYGCMRSSEIIADTILRYAGDTHVLAIPCVSPSLSGGLRLLSKVLTGEEATSLDELLEKIKSYGIPPKIEGSQLFRIGNTVLVVTERAEVLDALSHSTQELVDGPVIAISPDGSIRLLSAPEELFVKPLQALLENISPPLLVLYLSCWSEEKSCFVVSKSSYERLRELLSIAASQLESAAFCTAPVFVEANTLLEQIFPSAAVIEVRVGLENYLELTKSVSAILGTAYLLRGVLS</sequence>
<dbReference type="GeneID" id="59149258"/>
<protein>
    <submittedName>
        <fullName evidence="1">Uncharacterized protein</fullName>
    </submittedName>
</protein>
<dbReference type="AlphaFoldDB" id="A0A7L9FEF1"/>
<proteinExistence type="predicted"/>
<name>A0A7L9FEF1_9CREN</name>
<evidence type="ECO:0000313" key="2">
    <source>
        <dbReference type="Proteomes" id="UP000594121"/>
    </source>
</evidence>
<dbReference type="RefSeq" id="WP_192818142.1">
    <property type="nucleotide sequence ID" value="NZ_CP062310.1"/>
</dbReference>
<dbReference type="InParanoid" id="A0A7L9FEF1"/>
<reference evidence="1 2" key="1">
    <citation type="submission" date="2020-10" db="EMBL/GenBank/DDBJ databases">
        <title>Thermofilum lucidum 3507LT sp. nov. a novel member of Thermofilaceae family isolated from Chile hot spring, and proposal of description order Thermofilales.</title>
        <authorList>
            <person name="Zayulina K.S."/>
            <person name="Elcheninov A.G."/>
            <person name="Toshchakov S.V."/>
            <person name="Kublanov I.V."/>
        </authorList>
    </citation>
    <scope>NUCLEOTIDE SEQUENCE [LARGE SCALE GENOMIC DNA]</scope>
    <source>
        <strain evidence="1 2">3507LT</strain>
    </source>
</reference>
<organism evidence="1 2">
    <name type="scientific">Infirmifilum lucidum</name>
    <dbReference type="NCBI Taxonomy" id="2776706"/>
    <lineage>
        <taxon>Archaea</taxon>
        <taxon>Thermoproteota</taxon>
        <taxon>Thermoprotei</taxon>
        <taxon>Thermofilales</taxon>
        <taxon>Thermofilaceae</taxon>
        <taxon>Infirmifilum</taxon>
    </lineage>
</organism>
<gene>
    <name evidence="1" type="ORF">IG193_05140</name>
</gene>
<dbReference type="EMBL" id="CP062310">
    <property type="protein sequence ID" value="QOJ78170.1"/>
    <property type="molecule type" value="Genomic_DNA"/>
</dbReference>
<evidence type="ECO:0000313" key="1">
    <source>
        <dbReference type="EMBL" id="QOJ78170.1"/>
    </source>
</evidence>
<dbReference type="Proteomes" id="UP000594121">
    <property type="component" value="Chromosome"/>
</dbReference>
<keyword evidence="2" id="KW-1185">Reference proteome</keyword>
<dbReference type="KEGG" id="thel:IG193_05140"/>